<evidence type="ECO:0000313" key="1">
    <source>
        <dbReference type="EMBL" id="KAF8644590.1"/>
    </source>
</evidence>
<proteinExistence type="predicted"/>
<evidence type="ECO:0000313" key="2">
    <source>
        <dbReference type="Proteomes" id="UP000636709"/>
    </source>
</evidence>
<name>A0A834ZWP2_9POAL</name>
<dbReference type="InterPro" id="IPR012871">
    <property type="entry name" value="DUF1668_ORYSA"/>
</dbReference>
<comment type="caution">
    <text evidence="1">The sequence shown here is derived from an EMBL/GenBank/DDBJ whole genome shotgun (WGS) entry which is preliminary data.</text>
</comment>
<dbReference type="Proteomes" id="UP000636709">
    <property type="component" value="Unassembled WGS sequence"/>
</dbReference>
<organism evidence="1 2">
    <name type="scientific">Digitaria exilis</name>
    <dbReference type="NCBI Taxonomy" id="1010633"/>
    <lineage>
        <taxon>Eukaryota</taxon>
        <taxon>Viridiplantae</taxon>
        <taxon>Streptophyta</taxon>
        <taxon>Embryophyta</taxon>
        <taxon>Tracheophyta</taxon>
        <taxon>Spermatophyta</taxon>
        <taxon>Magnoliopsida</taxon>
        <taxon>Liliopsida</taxon>
        <taxon>Poales</taxon>
        <taxon>Poaceae</taxon>
        <taxon>PACMAD clade</taxon>
        <taxon>Panicoideae</taxon>
        <taxon>Panicodae</taxon>
        <taxon>Paniceae</taxon>
        <taxon>Anthephorinae</taxon>
        <taxon>Digitaria</taxon>
    </lineage>
</organism>
<dbReference type="PANTHER" id="PTHR33085:SF103">
    <property type="entry name" value="F-BOX ASSOCIATED DOMAIN-CONTAINING PROTEIN"/>
    <property type="match status" value="1"/>
</dbReference>
<dbReference type="EMBL" id="JACEFO010003083">
    <property type="protein sequence ID" value="KAF8644590.1"/>
    <property type="molecule type" value="Genomic_DNA"/>
</dbReference>
<dbReference type="PANTHER" id="PTHR33085">
    <property type="entry name" value="OS12G0113100 PROTEIN-RELATED"/>
    <property type="match status" value="1"/>
</dbReference>
<dbReference type="AlphaFoldDB" id="A0A834ZWP2"/>
<dbReference type="Pfam" id="PF07893">
    <property type="entry name" value="DUF1668"/>
    <property type="match status" value="1"/>
</dbReference>
<accession>A0A834ZWP2</accession>
<reference evidence="1" key="1">
    <citation type="submission" date="2020-07" db="EMBL/GenBank/DDBJ databases">
        <title>Genome sequence and genetic diversity analysis of an under-domesticated orphan crop, white fonio (Digitaria exilis).</title>
        <authorList>
            <person name="Bennetzen J.L."/>
            <person name="Chen S."/>
            <person name="Ma X."/>
            <person name="Wang X."/>
            <person name="Yssel A.E.J."/>
            <person name="Chaluvadi S.R."/>
            <person name="Johnson M."/>
            <person name="Gangashetty P."/>
            <person name="Hamidou F."/>
            <person name="Sanogo M.D."/>
            <person name="Zwaenepoel A."/>
            <person name="Wallace J."/>
            <person name="Van De Peer Y."/>
            <person name="Van Deynze A."/>
        </authorList>
    </citation>
    <scope>NUCLEOTIDE SEQUENCE</scope>
    <source>
        <tissue evidence="1">Leaves</tissue>
    </source>
</reference>
<sequence>MGKWRRYVYLVVNDTGRASYPLRRIAASSLFYPSANQAKSSTTHHTPMPLDEPPLPRPCISFMPSRSSWGKGALDFFGFFGVGKNKTLLAAVDYRGVSYTYDVDGRVVGDIATPQEAKSHRPVSVPLGDALYVLDRNLIPGRRGCFDALTFGRAKDLMCTRLHWDWRSLQPPPFMSEPGYKATGVSGYAVVGGSGILVSTGDVGTHCFDTVRGSWDKVGDWELPFYGRANFLPEYGAWVGFSAQDNRICYLTELGASMQRQPELDMVWDDPTMQVYTNILKSQLVHLGSGKLCVARLFERVENEYTEHGNIPQVEGFIVLTGLVLKPSEFGRGIEMIQNKSLLYRFEAVSDCWVF</sequence>
<keyword evidence="2" id="KW-1185">Reference proteome</keyword>
<protein>
    <submittedName>
        <fullName evidence="1">Uncharacterized protein</fullName>
    </submittedName>
</protein>
<gene>
    <name evidence="1" type="ORF">HU200_066397</name>
</gene>
<dbReference type="OrthoDB" id="580842at2759"/>